<dbReference type="PIRSF" id="PIRSF006278">
    <property type="entry name" value="ACCD_DCysDesulf"/>
    <property type="match status" value="1"/>
</dbReference>
<dbReference type="OrthoDB" id="9801249at2"/>
<evidence type="ECO:0000313" key="8">
    <source>
        <dbReference type="Proteomes" id="UP000050514"/>
    </source>
</evidence>
<dbReference type="RefSeq" id="WP_061914803.1">
    <property type="nucleotide sequence ID" value="NZ_DF967971.1"/>
</dbReference>
<dbReference type="GO" id="GO:1901605">
    <property type="term" value="P:alpha-amino acid metabolic process"/>
    <property type="evidence" value="ECO:0007669"/>
    <property type="project" value="UniProtKB-ARBA"/>
</dbReference>
<proteinExistence type="inferred from homology"/>
<dbReference type="InterPro" id="IPR027278">
    <property type="entry name" value="ACCD_DCysDesulf"/>
</dbReference>
<dbReference type="SUPFAM" id="SSF53686">
    <property type="entry name" value="Tryptophan synthase beta subunit-like PLP-dependent enzymes"/>
    <property type="match status" value="1"/>
</dbReference>
<feature type="modified residue" description="N6-(pyridoxal phosphate)lysine" evidence="5">
    <location>
        <position position="45"/>
    </location>
</feature>
<dbReference type="Pfam" id="PF00291">
    <property type="entry name" value="PALP"/>
    <property type="match status" value="1"/>
</dbReference>
<dbReference type="Gene3D" id="3.40.50.1100">
    <property type="match status" value="2"/>
</dbReference>
<comment type="similarity">
    <text evidence="2">Belongs to the ACC deaminase/D-cysteine desulfhydrase family.</text>
</comment>
<evidence type="ECO:0000256" key="1">
    <source>
        <dbReference type="ARBA" id="ARBA00001933"/>
    </source>
</evidence>
<keyword evidence="8" id="KW-1185">Reference proteome</keyword>
<keyword evidence="3 5" id="KW-0663">Pyridoxal phosphate</keyword>
<dbReference type="Proteomes" id="UP000050514">
    <property type="component" value="Unassembled WGS sequence"/>
</dbReference>
<comment type="caution">
    <text evidence="7">The sequence shown here is derived from an EMBL/GenBank/DDBJ whole genome shotgun (WGS) entry which is preliminary data.</text>
</comment>
<feature type="domain" description="Tryptophan synthase beta chain-like PALP" evidence="6">
    <location>
        <begin position="8"/>
        <end position="304"/>
    </location>
</feature>
<reference evidence="7 8" key="1">
    <citation type="submission" date="2015-07" db="EMBL/GenBank/DDBJ databases">
        <title>Draft genome of Bellilinea caldifistulae DSM 17877.</title>
        <authorList>
            <person name="Hemp J."/>
            <person name="Ward L.M."/>
            <person name="Pace L.A."/>
            <person name="Fischer W.W."/>
        </authorList>
    </citation>
    <scope>NUCLEOTIDE SEQUENCE [LARGE SCALE GENOMIC DNA]</scope>
    <source>
        <strain evidence="7 8">GOMI-1</strain>
    </source>
</reference>
<dbReference type="InterPro" id="IPR036052">
    <property type="entry name" value="TrpB-like_PALP_sf"/>
</dbReference>
<organism evidence="7 8">
    <name type="scientific">Bellilinea caldifistulae</name>
    <dbReference type="NCBI Taxonomy" id="360411"/>
    <lineage>
        <taxon>Bacteria</taxon>
        <taxon>Bacillati</taxon>
        <taxon>Chloroflexota</taxon>
        <taxon>Anaerolineae</taxon>
        <taxon>Anaerolineales</taxon>
        <taxon>Anaerolineaceae</taxon>
        <taxon>Bellilinea</taxon>
    </lineage>
</organism>
<dbReference type="NCBIfam" id="TIGR01275">
    <property type="entry name" value="ACC_deam_rel"/>
    <property type="match status" value="1"/>
</dbReference>
<name>A0A0P6X324_9CHLR</name>
<evidence type="ECO:0000313" key="7">
    <source>
        <dbReference type="EMBL" id="KPL77201.1"/>
    </source>
</evidence>
<evidence type="ECO:0000256" key="3">
    <source>
        <dbReference type="ARBA" id="ARBA00022898"/>
    </source>
</evidence>
<feature type="active site" description="Nucleophile" evidence="4">
    <location>
        <position position="72"/>
    </location>
</feature>
<sequence>MMPRIRIAHLPTPIEPLPRLGAVLGGIKLWVKRDDLTGLAGGGNKIRKLEYVLAEAQANGARTLITVGAVQSNHCRQTAALAARYGLGCILILSGEKEVSPSGNLLLDRLFGADIIFCGAEARDQVIQKVFEETWSAGKRPFLIPLGASTPIGTVGYLTAFEEFLAQEVDVDWIVVASSSAGTQAGLVLGALKTRWKGKILGISIDQPAADLQQRVAGLVNETAERIDLKVRCRPEEVMVNDEYLGKGYGIPSPQEIEAIRLFARYEGLLLDPVYTGRAAAGLLDLIRKGFFKPQDRILFWHTGGTPALFAERYRSLLGG</sequence>
<dbReference type="PANTHER" id="PTHR43780:SF2">
    <property type="entry name" value="1-AMINOCYCLOPROPANE-1-CARBOXYLATE DEAMINASE-RELATED"/>
    <property type="match status" value="1"/>
</dbReference>
<evidence type="ECO:0000256" key="4">
    <source>
        <dbReference type="PIRSR" id="PIRSR006278-1"/>
    </source>
</evidence>
<protein>
    <submittedName>
        <fullName evidence="7">Pyridoxal-5'-phosphate-dependent protein</fullName>
    </submittedName>
</protein>
<evidence type="ECO:0000259" key="6">
    <source>
        <dbReference type="Pfam" id="PF00291"/>
    </source>
</evidence>
<dbReference type="EMBL" id="LGHJ01000010">
    <property type="protein sequence ID" value="KPL77201.1"/>
    <property type="molecule type" value="Genomic_DNA"/>
</dbReference>
<evidence type="ECO:0000256" key="2">
    <source>
        <dbReference type="ARBA" id="ARBA00008639"/>
    </source>
</evidence>
<evidence type="ECO:0000256" key="5">
    <source>
        <dbReference type="PIRSR" id="PIRSR006278-2"/>
    </source>
</evidence>
<dbReference type="STRING" id="360411.AC812_04390"/>
<dbReference type="PATRIC" id="fig|360411.5.peg.3406"/>
<dbReference type="InterPro" id="IPR001926">
    <property type="entry name" value="TrpB-like_PALP"/>
</dbReference>
<accession>A0A0P6X324</accession>
<dbReference type="GO" id="GO:0019148">
    <property type="term" value="F:D-cysteine desulfhydrase activity"/>
    <property type="evidence" value="ECO:0007669"/>
    <property type="project" value="TreeGrafter"/>
</dbReference>
<comment type="cofactor">
    <cofactor evidence="1">
        <name>pyridoxal 5'-phosphate</name>
        <dbReference type="ChEBI" id="CHEBI:597326"/>
    </cofactor>
</comment>
<dbReference type="AlphaFoldDB" id="A0A0P6X324"/>
<gene>
    <name evidence="7" type="ORF">AC812_04390</name>
</gene>
<dbReference type="InterPro" id="IPR005966">
    <property type="entry name" value="D-Cys_desShydrase"/>
</dbReference>
<dbReference type="PANTHER" id="PTHR43780">
    <property type="entry name" value="1-AMINOCYCLOPROPANE-1-CARBOXYLATE DEAMINASE-RELATED"/>
    <property type="match status" value="1"/>
</dbReference>